<dbReference type="Proteomes" id="UP000242414">
    <property type="component" value="Unassembled WGS sequence"/>
</dbReference>
<name>A0A1X0R9N3_RHIZD</name>
<proteinExistence type="predicted"/>
<dbReference type="OrthoDB" id="2385582at2759"/>
<protein>
    <submittedName>
        <fullName evidence="1">Uncharacterized protein</fullName>
    </submittedName>
</protein>
<reference evidence="1" key="1">
    <citation type="journal article" date="2016" name="Proc. Natl. Acad. Sci. U.S.A.">
        <title>Lipid metabolic changes in an early divergent fungus govern the establishment of a mutualistic symbiosis with endobacteria.</title>
        <authorList>
            <person name="Lastovetsky O.A."/>
            <person name="Gaspar M.L."/>
            <person name="Mondo S.J."/>
            <person name="LaButti K.M."/>
            <person name="Sandor L."/>
            <person name="Grigoriev I.V."/>
            <person name="Henry S.A."/>
            <person name="Pawlowska T.E."/>
        </authorList>
    </citation>
    <scope>NUCLEOTIDE SEQUENCE [LARGE SCALE GENOMIC DNA]</scope>
    <source>
        <strain evidence="1">ATCC 52814</strain>
    </source>
</reference>
<accession>A0A1X0R9N3</accession>
<dbReference type="EMBL" id="KV921884">
    <property type="protein sequence ID" value="ORE08722.1"/>
    <property type="molecule type" value="Genomic_DNA"/>
</dbReference>
<evidence type="ECO:0000313" key="1">
    <source>
        <dbReference type="EMBL" id="ORE08722.1"/>
    </source>
</evidence>
<sequence>MGNRVGLIFKNNSLEYVCQEDNNLEDNTKVLEGHHFKVAKEMKDMLWSLIKFSDFAPEKIKKACLDWHHHV</sequence>
<dbReference type="AlphaFoldDB" id="A0A1X0R9N3"/>
<organism evidence="1">
    <name type="scientific">Rhizopus microsporus var. microsporus</name>
    <dbReference type="NCBI Taxonomy" id="86635"/>
    <lineage>
        <taxon>Eukaryota</taxon>
        <taxon>Fungi</taxon>
        <taxon>Fungi incertae sedis</taxon>
        <taxon>Mucoromycota</taxon>
        <taxon>Mucoromycotina</taxon>
        <taxon>Mucoromycetes</taxon>
        <taxon>Mucorales</taxon>
        <taxon>Mucorineae</taxon>
        <taxon>Rhizopodaceae</taxon>
        <taxon>Rhizopus</taxon>
    </lineage>
</organism>
<dbReference type="VEuPathDB" id="FungiDB:BCV72DRAFT_224448"/>
<gene>
    <name evidence="1" type="ORF">BCV72DRAFT_224448</name>
</gene>